<proteinExistence type="predicted"/>
<reference evidence="4 5" key="1">
    <citation type="submission" date="2019-02" db="EMBL/GenBank/DDBJ databases">
        <title>Deep-cultivation of Planctomycetes and their phenomic and genomic characterization uncovers novel biology.</title>
        <authorList>
            <person name="Wiegand S."/>
            <person name="Jogler M."/>
            <person name="Boedeker C."/>
            <person name="Pinto D."/>
            <person name="Vollmers J."/>
            <person name="Rivas-Marin E."/>
            <person name="Kohn T."/>
            <person name="Peeters S.H."/>
            <person name="Heuer A."/>
            <person name="Rast P."/>
            <person name="Oberbeckmann S."/>
            <person name="Bunk B."/>
            <person name="Jeske O."/>
            <person name="Meyerdierks A."/>
            <person name="Storesund J.E."/>
            <person name="Kallscheuer N."/>
            <person name="Luecker S."/>
            <person name="Lage O.M."/>
            <person name="Pohl T."/>
            <person name="Merkel B.J."/>
            <person name="Hornburger P."/>
            <person name="Mueller R.-W."/>
            <person name="Bruemmer F."/>
            <person name="Labrenz M."/>
            <person name="Spormann A.M."/>
            <person name="Op den Camp H."/>
            <person name="Overmann J."/>
            <person name="Amann R."/>
            <person name="Jetten M.S.M."/>
            <person name="Mascher T."/>
            <person name="Medema M.H."/>
            <person name="Devos D.P."/>
            <person name="Kaster A.-K."/>
            <person name="Ovreas L."/>
            <person name="Rohde M."/>
            <person name="Galperin M.Y."/>
            <person name="Jogler C."/>
        </authorList>
    </citation>
    <scope>NUCLEOTIDE SEQUENCE [LARGE SCALE GENOMIC DNA]</scope>
    <source>
        <strain evidence="4 5">Mal4</strain>
    </source>
</reference>
<gene>
    <name evidence="4" type="ORF">Mal4_20490</name>
</gene>
<feature type="transmembrane region" description="Helical" evidence="3">
    <location>
        <begin position="20"/>
        <end position="43"/>
    </location>
</feature>
<sequence length="1193" mass="130273" precursor="true">MDSDRDHNWALRLGELRRTVRLLVTVRGLALVLTVLTAAALLAGWLDWQFDLTPSWIRLTLLVIVAIAGIEAMRRWLLRPLLSSISATTLAHAIEQRHPDWNDELSTAVEFLESGMDPRDGATALQQEAARRGLERLASERWQDALDLKPVWVSLAGLVAVLSLLLVVFTSRTALATTAFQRLTNPFAVVPWPRETSLYVLADDGRILDATPLQIPQGDVSLFHVADRRGKPPESTEFQVRLSDDSVRTRTTRRTAIETADGQMLQCFEARLWGTPDVTAIRARGGDDDRMPWLPVEVVAPPRVIRFDVTLEPPAYTGLPSMTDSRRVGHIEALVGTSVTLVGTASTELTEVRLLRGDADPIALALGPDLRTFRYEFVVDSVGNTTYRLELVGTGGVSASNPVSYAIRGLADQPPQVRIASPQSDVSVTPVGTVPVVVAASDDFGLAAVHLSTSRAGESEETAGEGADDNRISLLNAAEDAPSASREFTGEVVWSPADYAAAAGEAFTVQATATDRSETNASNPGQSRLLRIAVVSFDRKREELHARYESVNQGLQAVIDQQRDAEETVKQLQRTWENGSDWSREERDRLRRAARIQQAVAERLGSTPEGLASSIDRLLEELAENGLAGNSSLSRLDGVAEELAELAAGPVASAVARMSVLEKGLADENRSAASERAVAEAFRETQQGQQDALSGLEAIVDRLATMGRDEDLRQRFADLVDQQQQLLEETAETARQTLSRSLDDLTDEQRSALQDLSRRQDELTEDLGNWTAEASERPMDDTTAAGAALADVAREIADEGLNQRLRTAARELAANRVAQAVDGQRQAIELLRSLEGETAPTPGRQIEEQLQTIGERIAETESLLEEQRDVVRELADAERRGEIERIASRTSEAEAGLSQRSRELGRALQRDRLRSESRQANRAADAMERAGNAAEQGRANQAREQAEAAVDELKQTRRQLGAVESQLRAAARWGGLKQLEQQLGDLATQQQRLEEKTVAVDGQRQADGRWSRSLLRELRSIGDEQSAVADATRQLVDDPAVEGEILTAVIEQAVQNMQSAAQRLEARNADVLTRQRQQAAWSRLQVVRTALAGLGAGPAGDPQQQPGSEGEGGTPSASRVALAAELAVVREMQVAIATRTAQLARMSDAELTPEQRERRVQLARQQQDLAAMMQRLFERLQQSAGGDVGGDEQ</sequence>
<protein>
    <submittedName>
        <fullName evidence="4">Uncharacterized protein</fullName>
    </submittedName>
</protein>
<evidence type="ECO:0000313" key="5">
    <source>
        <dbReference type="Proteomes" id="UP000320496"/>
    </source>
</evidence>
<organism evidence="4 5">
    <name type="scientific">Maioricimonas rarisocia</name>
    <dbReference type="NCBI Taxonomy" id="2528026"/>
    <lineage>
        <taxon>Bacteria</taxon>
        <taxon>Pseudomonadati</taxon>
        <taxon>Planctomycetota</taxon>
        <taxon>Planctomycetia</taxon>
        <taxon>Planctomycetales</taxon>
        <taxon>Planctomycetaceae</taxon>
        <taxon>Maioricimonas</taxon>
    </lineage>
</organism>
<feature type="region of interest" description="Disordered" evidence="2">
    <location>
        <begin position="889"/>
        <end position="944"/>
    </location>
</feature>
<evidence type="ECO:0000256" key="2">
    <source>
        <dbReference type="SAM" id="MobiDB-lite"/>
    </source>
</evidence>
<feature type="transmembrane region" description="Helical" evidence="3">
    <location>
        <begin position="151"/>
        <end position="169"/>
    </location>
</feature>
<keyword evidence="1" id="KW-0175">Coiled coil</keyword>
<evidence type="ECO:0000256" key="3">
    <source>
        <dbReference type="SAM" id="Phobius"/>
    </source>
</evidence>
<feature type="compositionally biased region" description="Low complexity" evidence="2">
    <location>
        <begin position="929"/>
        <end position="943"/>
    </location>
</feature>
<feature type="region of interest" description="Disordered" evidence="2">
    <location>
        <begin position="1094"/>
        <end position="1118"/>
    </location>
</feature>
<keyword evidence="5" id="KW-1185">Reference proteome</keyword>
<evidence type="ECO:0000256" key="1">
    <source>
        <dbReference type="SAM" id="Coils"/>
    </source>
</evidence>
<feature type="coiled-coil region" evidence="1">
    <location>
        <begin position="1047"/>
        <end position="1074"/>
    </location>
</feature>
<evidence type="ECO:0000313" key="4">
    <source>
        <dbReference type="EMBL" id="QDU37732.1"/>
    </source>
</evidence>
<dbReference type="RefSeq" id="WP_145368770.1">
    <property type="nucleotide sequence ID" value="NZ_CP036275.1"/>
</dbReference>
<feature type="coiled-coil region" evidence="1">
    <location>
        <begin position="728"/>
        <end position="773"/>
    </location>
</feature>
<feature type="transmembrane region" description="Helical" evidence="3">
    <location>
        <begin position="55"/>
        <end position="73"/>
    </location>
</feature>
<accession>A0A517Z5G7</accession>
<keyword evidence="3" id="KW-1133">Transmembrane helix</keyword>
<feature type="compositionally biased region" description="Basic and acidic residues" evidence="2">
    <location>
        <begin position="900"/>
        <end position="919"/>
    </location>
</feature>
<dbReference type="Proteomes" id="UP000320496">
    <property type="component" value="Chromosome"/>
</dbReference>
<dbReference type="EMBL" id="CP036275">
    <property type="protein sequence ID" value="QDU37732.1"/>
    <property type="molecule type" value="Genomic_DNA"/>
</dbReference>
<keyword evidence="3" id="KW-0812">Transmembrane</keyword>
<dbReference type="AlphaFoldDB" id="A0A517Z5G7"/>
<dbReference type="OrthoDB" id="221492at2"/>
<dbReference type="KEGG" id="mri:Mal4_20490"/>
<name>A0A517Z5G7_9PLAN</name>
<feature type="compositionally biased region" description="Low complexity" evidence="2">
    <location>
        <begin position="1099"/>
        <end position="1118"/>
    </location>
</feature>
<keyword evidence="3" id="KW-0472">Membrane</keyword>